<dbReference type="EMBL" id="JRRC01055286">
    <property type="protein sequence ID" value="KHF98872.1"/>
    <property type="molecule type" value="Genomic_DNA"/>
</dbReference>
<proteinExistence type="predicted"/>
<evidence type="ECO:0000313" key="2">
    <source>
        <dbReference type="Proteomes" id="UP000032142"/>
    </source>
</evidence>
<organism evidence="1 2">
    <name type="scientific">Gossypium arboreum</name>
    <name type="common">Tree cotton</name>
    <name type="synonym">Gossypium nanking</name>
    <dbReference type="NCBI Taxonomy" id="29729"/>
    <lineage>
        <taxon>Eukaryota</taxon>
        <taxon>Viridiplantae</taxon>
        <taxon>Streptophyta</taxon>
        <taxon>Embryophyta</taxon>
        <taxon>Tracheophyta</taxon>
        <taxon>Spermatophyta</taxon>
        <taxon>Magnoliopsida</taxon>
        <taxon>eudicotyledons</taxon>
        <taxon>Gunneridae</taxon>
        <taxon>Pentapetalae</taxon>
        <taxon>rosids</taxon>
        <taxon>malvids</taxon>
        <taxon>Malvales</taxon>
        <taxon>Malvaceae</taxon>
        <taxon>Malvoideae</taxon>
        <taxon>Gossypium</taxon>
    </lineage>
</organism>
<dbReference type="Proteomes" id="UP000032142">
    <property type="component" value="Unassembled WGS sequence"/>
</dbReference>
<keyword evidence="2" id="KW-1185">Reference proteome</keyword>
<sequence>MLNIYAGMKCMKLYTLWPNMNKISICDSDICV</sequence>
<comment type="caution">
    <text evidence="1">The sequence shown here is derived from an EMBL/GenBank/DDBJ whole genome shotgun (WGS) entry which is preliminary data.</text>
</comment>
<name>A0A0B0M9U6_GOSAR</name>
<protein>
    <submittedName>
        <fullName evidence="1">Uncharacterized protein</fullName>
    </submittedName>
</protein>
<reference evidence="2" key="1">
    <citation type="submission" date="2014-09" db="EMBL/GenBank/DDBJ databases">
        <authorList>
            <person name="Mudge J."/>
            <person name="Ramaraj T."/>
            <person name="Lindquist I.E."/>
            <person name="Bharti A.K."/>
            <person name="Sundararajan A."/>
            <person name="Cameron C.T."/>
            <person name="Woodward J.E."/>
            <person name="May G.D."/>
            <person name="Brubaker C."/>
            <person name="Broadhvest J."/>
            <person name="Wilkins T.A."/>
        </authorList>
    </citation>
    <scope>NUCLEOTIDE SEQUENCE</scope>
    <source>
        <strain evidence="2">cv. AKA8401</strain>
    </source>
</reference>
<evidence type="ECO:0000313" key="1">
    <source>
        <dbReference type="EMBL" id="KHF98872.1"/>
    </source>
</evidence>
<dbReference type="AlphaFoldDB" id="A0A0B0M9U6"/>
<gene>
    <name evidence="1" type="ORF">F383_37990</name>
</gene>
<accession>A0A0B0M9U6</accession>